<dbReference type="PANTHER" id="PTHR30224:SF4">
    <property type="entry name" value="ELECTRON TRANSPORT PROTEIN YCCM-RELATED"/>
    <property type="match status" value="1"/>
</dbReference>
<dbReference type="PANTHER" id="PTHR30224">
    <property type="entry name" value="ELECTRON TRANSPORT PROTEIN"/>
    <property type="match status" value="1"/>
</dbReference>
<feature type="transmembrane region" description="Helical" evidence="4">
    <location>
        <begin position="178"/>
        <end position="197"/>
    </location>
</feature>
<dbReference type="AlphaFoldDB" id="X1BTV0"/>
<evidence type="ECO:0000256" key="1">
    <source>
        <dbReference type="ARBA" id="ARBA00004236"/>
    </source>
</evidence>
<keyword evidence="4" id="KW-1133">Transmembrane helix</keyword>
<dbReference type="GO" id="GO:0005886">
    <property type="term" value="C:plasma membrane"/>
    <property type="evidence" value="ECO:0007669"/>
    <property type="project" value="UniProtKB-SubCell"/>
</dbReference>
<feature type="non-terminal residue" evidence="6">
    <location>
        <position position="198"/>
    </location>
</feature>
<keyword evidence="3 4" id="KW-0472">Membrane</keyword>
<evidence type="ECO:0000259" key="5">
    <source>
        <dbReference type="Pfam" id="PF12801"/>
    </source>
</evidence>
<keyword evidence="2" id="KW-1003">Cell membrane</keyword>
<comment type="subcellular location">
    <subcellularLocation>
        <location evidence="1">Cell membrane</location>
    </subcellularLocation>
</comment>
<sequence>MPSSIKEDSAQSRHPLSSIRRGMQYVFLASTFLIGLRHIMPGESSRGGAFDAFFPFGGVETFWVYVTTGQTLKTTNLLSIAILISVLGLSLLVGRAFCGWMCPIGTLQDMLTRWTRRLSGGKKNPRRGLKSKARCPIQVPQKVDHWLRYLKYLVLLGVLIASTMTVYPPLWAFCPARALFSFHLTTPLLWSVLITFVI</sequence>
<evidence type="ECO:0000256" key="4">
    <source>
        <dbReference type="SAM" id="Phobius"/>
    </source>
</evidence>
<proteinExistence type="predicted"/>
<dbReference type="Pfam" id="PF12801">
    <property type="entry name" value="Fer4_5"/>
    <property type="match status" value="1"/>
</dbReference>
<feature type="transmembrane region" description="Helical" evidence="4">
    <location>
        <begin position="22"/>
        <end position="40"/>
    </location>
</feature>
<keyword evidence="4" id="KW-0812">Transmembrane</keyword>
<gene>
    <name evidence="6" type="ORF">S01H4_34464</name>
</gene>
<protein>
    <recommendedName>
        <fullName evidence="5">4Fe-4S ferredoxin-type domain-containing protein</fullName>
    </recommendedName>
</protein>
<evidence type="ECO:0000256" key="3">
    <source>
        <dbReference type="ARBA" id="ARBA00023136"/>
    </source>
</evidence>
<reference evidence="6" key="1">
    <citation type="journal article" date="2014" name="Front. Microbiol.">
        <title>High frequency of phylogenetically diverse reductive dehalogenase-homologous genes in deep subseafloor sedimentary metagenomes.</title>
        <authorList>
            <person name="Kawai M."/>
            <person name="Futagami T."/>
            <person name="Toyoda A."/>
            <person name="Takaki Y."/>
            <person name="Nishi S."/>
            <person name="Hori S."/>
            <person name="Arai W."/>
            <person name="Tsubouchi T."/>
            <person name="Morono Y."/>
            <person name="Uchiyama I."/>
            <person name="Ito T."/>
            <person name="Fujiyama A."/>
            <person name="Inagaki F."/>
            <person name="Takami H."/>
        </authorList>
    </citation>
    <scope>NUCLEOTIDE SEQUENCE</scope>
    <source>
        <strain evidence="6">Expedition CK06-06</strain>
    </source>
</reference>
<feature type="transmembrane region" description="Helical" evidence="4">
    <location>
        <begin position="78"/>
        <end position="107"/>
    </location>
</feature>
<dbReference type="EMBL" id="BART01018237">
    <property type="protein sequence ID" value="GAG87623.1"/>
    <property type="molecule type" value="Genomic_DNA"/>
</dbReference>
<dbReference type="InterPro" id="IPR052378">
    <property type="entry name" value="NosR_regulator"/>
</dbReference>
<feature type="transmembrane region" description="Helical" evidence="4">
    <location>
        <begin position="152"/>
        <end position="172"/>
    </location>
</feature>
<evidence type="ECO:0000256" key="2">
    <source>
        <dbReference type="ARBA" id="ARBA00022475"/>
    </source>
</evidence>
<feature type="domain" description="4Fe-4S ferredoxin-type" evidence="5">
    <location>
        <begin position="76"/>
        <end position="120"/>
    </location>
</feature>
<organism evidence="6">
    <name type="scientific">marine sediment metagenome</name>
    <dbReference type="NCBI Taxonomy" id="412755"/>
    <lineage>
        <taxon>unclassified sequences</taxon>
        <taxon>metagenomes</taxon>
        <taxon>ecological metagenomes</taxon>
    </lineage>
</organism>
<accession>X1BTV0</accession>
<comment type="caution">
    <text evidence="6">The sequence shown here is derived from an EMBL/GenBank/DDBJ whole genome shotgun (WGS) entry which is preliminary data.</text>
</comment>
<dbReference type="InterPro" id="IPR017896">
    <property type="entry name" value="4Fe4S_Fe-S-bd"/>
</dbReference>
<evidence type="ECO:0000313" key="6">
    <source>
        <dbReference type="EMBL" id="GAG87623.1"/>
    </source>
</evidence>
<name>X1BTV0_9ZZZZ</name>